<reference evidence="1" key="1">
    <citation type="journal article" date="2015" name="Nature">
        <title>Complex archaea that bridge the gap between prokaryotes and eukaryotes.</title>
        <authorList>
            <person name="Spang A."/>
            <person name="Saw J.H."/>
            <person name="Jorgensen S.L."/>
            <person name="Zaremba-Niedzwiedzka K."/>
            <person name="Martijn J."/>
            <person name="Lind A.E."/>
            <person name="van Eijk R."/>
            <person name="Schleper C."/>
            <person name="Guy L."/>
            <person name="Ettema T.J."/>
        </authorList>
    </citation>
    <scope>NUCLEOTIDE SEQUENCE</scope>
</reference>
<protein>
    <submittedName>
        <fullName evidence="1">Uncharacterized protein</fullName>
    </submittedName>
</protein>
<organism evidence="1">
    <name type="scientific">marine sediment metagenome</name>
    <dbReference type="NCBI Taxonomy" id="412755"/>
    <lineage>
        <taxon>unclassified sequences</taxon>
        <taxon>metagenomes</taxon>
        <taxon>ecological metagenomes</taxon>
    </lineage>
</organism>
<gene>
    <name evidence="1" type="ORF">LCGC14_0532620</name>
</gene>
<accession>A0A0F9V3G8</accession>
<dbReference type="AlphaFoldDB" id="A0A0F9V3G8"/>
<comment type="caution">
    <text evidence="1">The sequence shown here is derived from an EMBL/GenBank/DDBJ whole genome shotgun (WGS) entry which is preliminary data.</text>
</comment>
<name>A0A0F9V3G8_9ZZZZ</name>
<dbReference type="EMBL" id="LAZR01000697">
    <property type="protein sequence ID" value="KKN60428.1"/>
    <property type="molecule type" value="Genomic_DNA"/>
</dbReference>
<evidence type="ECO:0000313" key="1">
    <source>
        <dbReference type="EMBL" id="KKN60428.1"/>
    </source>
</evidence>
<proteinExistence type="predicted"/>
<sequence>MKLFNCDEKKTKGGVCTRCHGVFIVEGLVPYQIITLSSAHPEESAFIDILYYCRTCRDMLPGSYRIQFTLGALPPGASLVESRFFEERVEVQFNEDGRHPYRVNQFQEVDYQGNPLFPVTQEQKDFLTKKAAEKSK</sequence>